<reference evidence="16" key="1">
    <citation type="journal article" date="2023" name="Nat. Commun.">
        <title>Diploid and tetraploid genomes of Acorus and the evolution of monocots.</title>
        <authorList>
            <person name="Ma L."/>
            <person name="Liu K.W."/>
            <person name="Li Z."/>
            <person name="Hsiao Y.Y."/>
            <person name="Qi Y."/>
            <person name="Fu T."/>
            <person name="Tang G.D."/>
            <person name="Zhang D."/>
            <person name="Sun W.H."/>
            <person name="Liu D.K."/>
            <person name="Li Y."/>
            <person name="Chen G.Z."/>
            <person name="Liu X.D."/>
            <person name="Liao X.Y."/>
            <person name="Jiang Y.T."/>
            <person name="Yu X."/>
            <person name="Hao Y."/>
            <person name="Huang J."/>
            <person name="Zhao X.W."/>
            <person name="Ke S."/>
            <person name="Chen Y.Y."/>
            <person name="Wu W.L."/>
            <person name="Hsu J.L."/>
            <person name="Lin Y.F."/>
            <person name="Huang M.D."/>
            <person name="Li C.Y."/>
            <person name="Huang L."/>
            <person name="Wang Z.W."/>
            <person name="Zhao X."/>
            <person name="Zhong W.Y."/>
            <person name="Peng D.H."/>
            <person name="Ahmad S."/>
            <person name="Lan S."/>
            <person name="Zhang J.S."/>
            <person name="Tsai W.C."/>
            <person name="Van de Peer Y."/>
            <person name="Liu Z.J."/>
        </authorList>
    </citation>
    <scope>NUCLEOTIDE SEQUENCE</scope>
    <source>
        <strain evidence="16">CP</strain>
    </source>
</reference>
<dbReference type="CDD" id="cd23509">
    <property type="entry name" value="Gnk2-like"/>
    <property type="match status" value="1"/>
</dbReference>
<keyword evidence="17" id="KW-1185">Reference proteome</keyword>
<keyword evidence="5" id="KW-0732">Signal</keyword>
<evidence type="ECO:0000256" key="4">
    <source>
        <dbReference type="ARBA" id="ARBA00022581"/>
    </source>
</evidence>
<accession>A0AAV9EUF3</accession>
<reference evidence="16" key="2">
    <citation type="submission" date="2023-06" db="EMBL/GenBank/DDBJ databases">
        <authorList>
            <person name="Ma L."/>
            <person name="Liu K.-W."/>
            <person name="Li Z."/>
            <person name="Hsiao Y.-Y."/>
            <person name="Qi Y."/>
            <person name="Fu T."/>
            <person name="Tang G."/>
            <person name="Zhang D."/>
            <person name="Sun W.-H."/>
            <person name="Liu D.-K."/>
            <person name="Li Y."/>
            <person name="Chen G.-Z."/>
            <person name="Liu X.-D."/>
            <person name="Liao X.-Y."/>
            <person name="Jiang Y.-T."/>
            <person name="Yu X."/>
            <person name="Hao Y."/>
            <person name="Huang J."/>
            <person name="Zhao X.-W."/>
            <person name="Ke S."/>
            <person name="Chen Y.-Y."/>
            <person name="Wu W.-L."/>
            <person name="Hsu J.-L."/>
            <person name="Lin Y.-F."/>
            <person name="Huang M.-D."/>
            <person name="Li C.-Y."/>
            <person name="Huang L."/>
            <person name="Wang Z.-W."/>
            <person name="Zhao X."/>
            <person name="Zhong W.-Y."/>
            <person name="Peng D.-H."/>
            <person name="Ahmad S."/>
            <person name="Lan S."/>
            <person name="Zhang J.-S."/>
            <person name="Tsai W.-C."/>
            <person name="Van De Peer Y."/>
            <person name="Liu Z.-J."/>
        </authorList>
    </citation>
    <scope>NUCLEOTIDE SEQUENCE</scope>
    <source>
        <strain evidence="16">CP</strain>
        <tissue evidence="16">Leaves</tissue>
    </source>
</reference>
<keyword evidence="7" id="KW-0677">Repeat</keyword>
<evidence type="ECO:0000256" key="13">
    <source>
        <dbReference type="ARBA" id="ARBA00024184"/>
    </source>
</evidence>
<dbReference type="PANTHER" id="PTHR32080:SF54">
    <property type="entry name" value="GNK2-HOMOLOGOUS DOMAIN-CONTAINING PROTEIN"/>
    <property type="match status" value="1"/>
</dbReference>
<keyword evidence="8" id="KW-0611">Plant defense</keyword>
<dbReference type="InterPro" id="IPR051378">
    <property type="entry name" value="Cell2Cell_Antifungal"/>
</dbReference>
<organism evidence="16 17">
    <name type="scientific">Acorus calamus</name>
    <name type="common">Sweet flag</name>
    <dbReference type="NCBI Taxonomy" id="4465"/>
    <lineage>
        <taxon>Eukaryota</taxon>
        <taxon>Viridiplantae</taxon>
        <taxon>Streptophyta</taxon>
        <taxon>Embryophyta</taxon>
        <taxon>Tracheophyta</taxon>
        <taxon>Spermatophyta</taxon>
        <taxon>Magnoliopsida</taxon>
        <taxon>Liliopsida</taxon>
        <taxon>Acoraceae</taxon>
        <taxon>Acorus</taxon>
    </lineage>
</organism>
<evidence type="ECO:0000256" key="10">
    <source>
        <dbReference type="ARBA" id="ARBA00023022"/>
    </source>
</evidence>
<evidence type="ECO:0000256" key="1">
    <source>
        <dbReference type="ARBA" id="ARBA00004251"/>
    </source>
</evidence>
<keyword evidence="12" id="KW-1015">Disulfide bond</keyword>
<sequence>MWGTWHASLHVDHFKFKWIQRPGIKVDVDSAATLNSYILSDLEAVTPTKKDRDYHNISPYPNAFAYGHVACNATLSESDCAACLTSANASMFASCSSRIGARCVLYDCNVRYEQYPFSD</sequence>
<comment type="similarity">
    <text evidence="14">Belongs to the cysteine-rich repeat secretory protein family. Plasmodesmata-located proteins (PDLD) subfamily.</text>
</comment>
<name>A0AAV9EUF3_ACOCL</name>
<dbReference type="GO" id="GO:0050832">
    <property type="term" value="P:defense response to fungus"/>
    <property type="evidence" value="ECO:0007669"/>
    <property type="project" value="UniProtKB-KW"/>
</dbReference>
<dbReference type="GO" id="GO:0031640">
    <property type="term" value="P:killing of cells of another organism"/>
    <property type="evidence" value="ECO:0007669"/>
    <property type="project" value="UniProtKB-KW"/>
</dbReference>
<comment type="caution">
    <text evidence="16">The sequence shown here is derived from an EMBL/GenBank/DDBJ whole genome shotgun (WGS) entry which is preliminary data.</text>
</comment>
<evidence type="ECO:0000259" key="15">
    <source>
        <dbReference type="PROSITE" id="PS51473"/>
    </source>
</evidence>
<keyword evidence="2" id="KW-0929">Antimicrobial</keyword>
<keyword evidence="9" id="KW-0965">Cell junction</keyword>
<protein>
    <recommendedName>
        <fullName evidence="15">Gnk2-homologous domain-containing protein</fullName>
    </recommendedName>
</protein>
<evidence type="ECO:0000256" key="2">
    <source>
        <dbReference type="ARBA" id="ARBA00022529"/>
    </source>
</evidence>
<evidence type="ECO:0000256" key="11">
    <source>
        <dbReference type="ARBA" id="ARBA00023035"/>
    </source>
</evidence>
<dbReference type="GO" id="GO:0005537">
    <property type="term" value="F:D-mannose binding"/>
    <property type="evidence" value="ECO:0007669"/>
    <property type="project" value="UniProtKB-KW"/>
</dbReference>
<keyword evidence="11" id="KW-0465">Mannose-binding</keyword>
<feature type="domain" description="Gnk2-homologous" evidence="15">
    <location>
        <begin position="12"/>
        <end position="117"/>
    </location>
</feature>
<keyword evidence="10" id="KW-0044">Antibiotic</keyword>
<dbReference type="PANTHER" id="PTHR32080">
    <property type="entry name" value="ANTIFUNGAL PROTEIN GINKBILOBIN-2-LIKE"/>
    <property type="match status" value="1"/>
</dbReference>
<dbReference type="GO" id="GO:0005886">
    <property type="term" value="C:plasma membrane"/>
    <property type="evidence" value="ECO:0007669"/>
    <property type="project" value="UniProtKB-SubCell"/>
</dbReference>
<keyword evidence="3" id="KW-0295">Fungicide</keyword>
<evidence type="ECO:0000256" key="7">
    <source>
        <dbReference type="ARBA" id="ARBA00022737"/>
    </source>
</evidence>
<dbReference type="GO" id="GO:0042742">
    <property type="term" value="P:defense response to bacterium"/>
    <property type="evidence" value="ECO:0007669"/>
    <property type="project" value="UniProtKB-KW"/>
</dbReference>
<evidence type="ECO:0000313" key="16">
    <source>
        <dbReference type="EMBL" id="KAK1317261.1"/>
    </source>
</evidence>
<dbReference type="PROSITE" id="PS51473">
    <property type="entry name" value="GNK2"/>
    <property type="match status" value="1"/>
</dbReference>
<dbReference type="Gene3D" id="3.30.430.20">
    <property type="entry name" value="Gnk2 domain, C-X8-C-X2-C motif"/>
    <property type="match status" value="1"/>
</dbReference>
<evidence type="ECO:0000313" key="17">
    <source>
        <dbReference type="Proteomes" id="UP001180020"/>
    </source>
</evidence>
<dbReference type="Pfam" id="PF01657">
    <property type="entry name" value="Stress-antifung"/>
    <property type="match status" value="1"/>
</dbReference>
<evidence type="ECO:0000256" key="12">
    <source>
        <dbReference type="ARBA" id="ARBA00023157"/>
    </source>
</evidence>
<evidence type="ECO:0000256" key="14">
    <source>
        <dbReference type="ARBA" id="ARBA00038393"/>
    </source>
</evidence>
<evidence type="ECO:0000256" key="3">
    <source>
        <dbReference type="ARBA" id="ARBA00022577"/>
    </source>
</evidence>
<evidence type="ECO:0000256" key="8">
    <source>
        <dbReference type="ARBA" id="ARBA00022821"/>
    </source>
</evidence>
<proteinExistence type="inferred from homology"/>
<dbReference type="AlphaFoldDB" id="A0AAV9EUF3"/>
<evidence type="ECO:0000256" key="5">
    <source>
        <dbReference type="ARBA" id="ARBA00022729"/>
    </source>
</evidence>
<evidence type="ECO:0000256" key="6">
    <source>
        <dbReference type="ARBA" id="ARBA00022734"/>
    </source>
</evidence>
<dbReference type="Proteomes" id="UP001180020">
    <property type="component" value="Unassembled WGS sequence"/>
</dbReference>
<comment type="subcellular location">
    <subcellularLocation>
        <location evidence="13">Cell junction</location>
        <location evidence="13">Plasmodesma</location>
    </subcellularLocation>
    <subcellularLocation>
        <location evidence="1">Cell membrane</location>
        <topology evidence="1">Single-pass type I membrane protein</topology>
    </subcellularLocation>
</comment>
<keyword evidence="6" id="KW-0430">Lectin</keyword>
<dbReference type="InterPro" id="IPR002902">
    <property type="entry name" value="GNK2"/>
</dbReference>
<dbReference type="InterPro" id="IPR038408">
    <property type="entry name" value="GNK2_sf"/>
</dbReference>
<evidence type="ECO:0000256" key="9">
    <source>
        <dbReference type="ARBA" id="ARBA00022949"/>
    </source>
</evidence>
<gene>
    <name evidence="16" type="ORF">QJS10_CPA05g00873</name>
</gene>
<dbReference type="EMBL" id="JAUJYO010000005">
    <property type="protein sequence ID" value="KAK1317261.1"/>
    <property type="molecule type" value="Genomic_DNA"/>
</dbReference>
<dbReference type="GO" id="GO:0009506">
    <property type="term" value="C:plasmodesma"/>
    <property type="evidence" value="ECO:0007669"/>
    <property type="project" value="UniProtKB-SubCell"/>
</dbReference>
<keyword evidence="4" id="KW-0945">Host-virus interaction</keyword>